<gene>
    <name evidence="5" type="ORF">PCOR1329_LOCUS17549</name>
</gene>
<feature type="region of interest" description="Disordered" evidence="3">
    <location>
        <begin position="625"/>
        <end position="654"/>
    </location>
</feature>
<proteinExistence type="predicted"/>
<protein>
    <recommendedName>
        <fullName evidence="4">WW domain-containing protein</fullName>
    </recommendedName>
</protein>
<evidence type="ECO:0000313" key="6">
    <source>
        <dbReference type="Proteomes" id="UP001189429"/>
    </source>
</evidence>
<dbReference type="InterPro" id="IPR011990">
    <property type="entry name" value="TPR-like_helical_dom_sf"/>
</dbReference>
<dbReference type="SMART" id="SM00456">
    <property type="entry name" value="WW"/>
    <property type="match status" value="1"/>
</dbReference>
<evidence type="ECO:0000256" key="1">
    <source>
        <dbReference type="ARBA" id="ARBA00022737"/>
    </source>
</evidence>
<feature type="repeat" description="PPR" evidence="2">
    <location>
        <begin position="207"/>
        <end position="241"/>
    </location>
</feature>
<dbReference type="PANTHER" id="PTHR47936:SF1">
    <property type="entry name" value="PENTATRICOPEPTIDE REPEAT-CONTAINING PROTEIN GUN1, CHLOROPLASTIC"/>
    <property type="match status" value="1"/>
</dbReference>
<feature type="region of interest" description="Disordered" evidence="3">
    <location>
        <begin position="794"/>
        <end position="813"/>
    </location>
</feature>
<evidence type="ECO:0000313" key="5">
    <source>
        <dbReference type="EMBL" id="CAK0813726.1"/>
    </source>
</evidence>
<dbReference type="Pfam" id="PF01535">
    <property type="entry name" value="PPR"/>
    <property type="match status" value="2"/>
</dbReference>
<dbReference type="InterPro" id="IPR002885">
    <property type="entry name" value="PPR_rpt"/>
</dbReference>
<dbReference type="Gene3D" id="2.20.70.10">
    <property type="match status" value="1"/>
</dbReference>
<keyword evidence="6" id="KW-1185">Reference proteome</keyword>
<dbReference type="NCBIfam" id="TIGR00756">
    <property type="entry name" value="PPR"/>
    <property type="match status" value="1"/>
</dbReference>
<dbReference type="PANTHER" id="PTHR47936">
    <property type="entry name" value="PPR_LONG DOMAIN-CONTAINING PROTEIN"/>
    <property type="match status" value="1"/>
</dbReference>
<feature type="region of interest" description="Disordered" evidence="3">
    <location>
        <begin position="1033"/>
        <end position="1057"/>
    </location>
</feature>
<dbReference type="InterPro" id="IPR036020">
    <property type="entry name" value="WW_dom_sf"/>
</dbReference>
<comment type="caution">
    <text evidence="5">The sequence shown here is derived from an EMBL/GenBank/DDBJ whole genome shotgun (WGS) entry which is preliminary data.</text>
</comment>
<feature type="compositionally biased region" description="Basic residues" evidence="3">
    <location>
        <begin position="634"/>
        <end position="645"/>
    </location>
</feature>
<evidence type="ECO:0000259" key="4">
    <source>
        <dbReference type="PROSITE" id="PS50020"/>
    </source>
</evidence>
<evidence type="ECO:0000256" key="3">
    <source>
        <dbReference type="SAM" id="MobiDB-lite"/>
    </source>
</evidence>
<dbReference type="PROSITE" id="PS50020">
    <property type="entry name" value="WW_DOMAIN_2"/>
    <property type="match status" value="1"/>
</dbReference>
<feature type="repeat" description="PPR" evidence="2">
    <location>
        <begin position="172"/>
        <end position="206"/>
    </location>
</feature>
<dbReference type="InterPro" id="IPR001202">
    <property type="entry name" value="WW_dom"/>
</dbReference>
<dbReference type="EMBL" id="CAUYUJ010005458">
    <property type="protein sequence ID" value="CAK0813726.1"/>
    <property type="molecule type" value="Genomic_DNA"/>
</dbReference>
<feature type="domain" description="WW" evidence="4">
    <location>
        <begin position="863"/>
        <end position="896"/>
    </location>
</feature>
<dbReference type="CDD" id="cd00201">
    <property type="entry name" value="WW"/>
    <property type="match status" value="1"/>
</dbReference>
<dbReference type="Pfam" id="PF00397">
    <property type="entry name" value="WW"/>
    <property type="match status" value="1"/>
</dbReference>
<dbReference type="Pfam" id="PF13812">
    <property type="entry name" value="PPR_3"/>
    <property type="match status" value="1"/>
</dbReference>
<accession>A0ABN9R4L4</accession>
<reference evidence="5" key="1">
    <citation type="submission" date="2023-10" db="EMBL/GenBank/DDBJ databases">
        <authorList>
            <person name="Chen Y."/>
            <person name="Shah S."/>
            <person name="Dougan E. K."/>
            <person name="Thang M."/>
            <person name="Chan C."/>
        </authorList>
    </citation>
    <scope>NUCLEOTIDE SEQUENCE [LARGE SCALE GENOMIC DNA]</scope>
</reference>
<dbReference type="PROSITE" id="PS51375">
    <property type="entry name" value="PPR"/>
    <property type="match status" value="2"/>
</dbReference>
<feature type="region of interest" description="Disordered" evidence="3">
    <location>
        <begin position="822"/>
        <end position="852"/>
    </location>
</feature>
<name>A0ABN9R4L4_9DINO</name>
<dbReference type="Gene3D" id="1.25.40.10">
    <property type="entry name" value="Tetratricopeptide repeat domain"/>
    <property type="match status" value="1"/>
</dbReference>
<keyword evidence="1" id="KW-0677">Repeat</keyword>
<dbReference type="SUPFAM" id="SSF51045">
    <property type="entry name" value="WW domain"/>
    <property type="match status" value="1"/>
</dbReference>
<evidence type="ECO:0000256" key="2">
    <source>
        <dbReference type="PROSITE-ProRule" id="PRU00708"/>
    </source>
</evidence>
<dbReference type="Proteomes" id="UP001189429">
    <property type="component" value="Unassembled WGS sequence"/>
</dbReference>
<sequence length="1057" mass="112999">MQPGIARLGSHRRGPRQRLLPQRLRKCQPGRFRARSAEFRGCPLARSIFRPAPLRSLMRRGGAGLRDGVGYNAAISACGRGRQWQQALSLLGHFGEARVEADVVSYGAAISACEKCGRWQQALLLLGELWRAALDRSTICHSAAVSACARSGEWQQALLLLGGAWRGGLQLDVVSYNAAVSACARGGRWQQAQQLLGELRREGLEPDVVSYNAAISACEKGGQWQEGLSLLRELPRTTLEPISGIQGQVLQAGKSFQGLHNAHADAAKTTENVAHPCAVQEQAFLQATQDRASAEKEMKKEVMGVIETMKQEPAAEAQARRRVARAPARRLAFARPPASGGAALPVGRGISAAAMGRYGGDVLDSAGMAEKRGLFQFMRGRALNQSQLRSRGIFVDLRPLSEATKYRVLVMCAATAQAARDLELCSGVLARRVRLEQVLAFVSQPLAATDSWIMGEAGLRVCMPHRRKREQRCAVLRHLEKMTLRLVTAGTVGVLKKDRGPWSRAYLCTYKKSDTAKHHFILCSEKCEAKFEKECLRCAEANLEVKVFRKIQQRAKARNYFCPKCFYELKEVDVPETHEPAVDSVTCAYEEEPANANAPKAPITEMITGMEDLGEDQFVVHKKGEEEEVDMRPSKKASKANKKKAMQMQNQDEKSTNLARLLFRDPNDNRVVSEEGEIFDRDKHRLSDKLDDKAGAGSVGGAWSAGAPAAERLVAPPPAVPIGADVWPGRAAAEAAAAERLLMPAAAATSGRSTAVATSALAAAAAGSTAAPGAAAGRRLGAAQAAGRPAAFAAAPAAAQPQQPAEDAGAGAARAFMRRMDRPSPEDAQVAIPSSSSGGAGSTQLSPPAGEDIHVAPKEVGVDGLPPGWKAAWDPSSKDYYYYSTTGEVTWDRPRPEPTVAAEPAAYSSPAAPTPQAAAVHGAGLARSSVHGADRCTPDPSPERDLRIEASIAPDRVDAVTSATGAGAAGAAENHPIHLATSSWAPRAGDTNCIQLTHGERVRLQKETGGWAYASVVPEEGERPRTGHVPRWALSDEAVGPPERFEPGALCKARGGR</sequence>
<organism evidence="5 6">
    <name type="scientific">Prorocentrum cordatum</name>
    <dbReference type="NCBI Taxonomy" id="2364126"/>
    <lineage>
        <taxon>Eukaryota</taxon>
        <taxon>Sar</taxon>
        <taxon>Alveolata</taxon>
        <taxon>Dinophyceae</taxon>
        <taxon>Prorocentrales</taxon>
        <taxon>Prorocentraceae</taxon>
        <taxon>Prorocentrum</taxon>
    </lineage>
</organism>